<accession>A0A852SP40</accession>
<evidence type="ECO:0000313" key="1">
    <source>
        <dbReference type="EMBL" id="NYD70572.1"/>
    </source>
</evidence>
<evidence type="ECO:0000313" key="2">
    <source>
        <dbReference type="Proteomes" id="UP000549913"/>
    </source>
</evidence>
<sequence length="33" mass="3758">MSKTFVHRHDGKHVITGDIDVTGFSMKKTEEII</sequence>
<keyword evidence="2" id="KW-1185">Reference proteome</keyword>
<dbReference type="AlphaFoldDB" id="A0A852SP40"/>
<dbReference type="EMBL" id="JACCBM010000001">
    <property type="protein sequence ID" value="NYD70572.1"/>
    <property type="molecule type" value="Genomic_DNA"/>
</dbReference>
<reference evidence="1 2" key="1">
    <citation type="submission" date="2020-07" db="EMBL/GenBank/DDBJ databases">
        <title>Sequencing the genomes of 1000 actinobacteria strains.</title>
        <authorList>
            <person name="Klenk H.-P."/>
        </authorList>
    </citation>
    <scope>NUCLEOTIDE SEQUENCE [LARGE SCALE GENOMIC DNA]</scope>
    <source>
        <strain evidence="1 2">DSM 26474</strain>
    </source>
</reference>
<gene>
    <name evidence="1" type="ORF">BJ984_001730</name>
</gene>
<protein>
    <submittedName>
        <fullName evidence="1">Uncharacterized protein</fullName>
    </submittedName>
</protein>
<organism evidence="1 2">
    <name type="scientific">Herbiconiux flava</name>
    <dbReference type="NCBI Taxonomy" id="881268"/>
    <lineage>
        <taxon>Bacteria</taxon>
        <taxon>Bacillati</taxon>
        <taxon>Actinomycetota</taxon>
        <taxon>Actinomycetes</taxon>
        <taxon>Micrococcales</taxon>
        <taxon>Microbacteriaceae</taxon>
        <taxon>Herbiconiux</taxon>
    </lineage>
</organism>
<comment type="caution">
    <text evidence="1">The sequence shown here is derived from an EMBL/GenBank/DDBJ whole genome shotgun (WGS) entry which is preliminary data.</text>
</comment>
<name>A0A852SP40_9MICO</name>
<dbReference type="Proteomes" id="UP000549913">
    <property type="component" value="Unassembled WGS sequence"/>
</dbReference>
<proteinExistence type="predicted"/>